<name>A0ABR2JXP8_9EUKA</name>
<dbReference type="Proteomes" id="UP001470230">
    <property type="component" value="Unassembled WGS sequence"/>
</dbReference>
<evidence type="ECO:0000256" key="1">
    <source>
        <dbReference type="SAM" id="Phobius"/>
    </source>
</evidence>
<comment type="caution">
    <text evidence="2">The sequence shown here is derived from an EMBL/GenBank/DDBJ whole genome shotgun (WGS) entry which is preliminary data.</text>
</comment>
<keyword evidence="1" id="KW-0472">Membrane</keyword>
<protein>
    <submittedName>
        <fullName evidence="2">Uncharacterized protein</fullName>
    </submittedName>
</protein>
<keyword evidence="1" id="KW-0812">Transmembrane</keyword>
<evidence type="ECO:0000313" key="3">
    <source>
        <dbReference type="Proteomes" id="UP001470230"/>
    </source>
</evidence>
<keyword evidence="3" id="KW-1185">Reference proteome</keyword>
<proteinExistence type="predicted"/>
<feature type="transmembrane region" description="Helical" evidence="1">
    <location>
        <begin position="281"/>
        <end position="300"/>
    </location>
</feature>
<dbReference type="EMBL" id="JAPFFF010000008">
    <property type="protein sequence ID" value="KAK8883554.1"/>
    <property type="molecule type" value="Genomic_DNA"/>
</dbReference>
<reference evidence="2 3" key="1">
    <citation type="submission" date="2024-04" db="EMBL/GenBank/DDBJ databases">
        <title>Tritrichomonas musculus Genome.</title>
        <authorList>
            <person name="Alves-Ferreira E."/>
            <person name="Grigg M."/>
            <person name="Lorenzi H."/>
            <person name="Galac M."/>
        </authorList>
    </citation>
    <scope>NUCLEOTIDE SEQUENCE [LARGE SCALE GENOMIC DNA]</scope>
    <source>
        <strain evidence="2 3">EAF2021</strain>
    </source>
</reference>
<evidence type="ECO:0000313" key="2">
    <source>
        <dbReference type="EMBL" id="KAK8883554.1"/>
    </source>
</evidence>
<organism evidence="2 3">
    <name type="scientific">Tritrichomonas musculus</name>
    <dbReference type="NCBI Taxonomy" id="1915356"/>
    <lineage>
        <taxon>Eukaryota</taxon>
        <taxon>Metamonada</taxon>
        <taxon>Parabasalia</taxon>
        <taxon>Tritrichomonadida</taxon>
        <taxon>Tritrichomonadidae</taxon>
        <taxon>Tritrichomonas</taxon>
    </lineage>
</organism>
<accession>A0ABR2JXP8</accession>
<sequence>MSVNHLNKSSSYLAYDYDAREITYQQYDKITNIPIIIQLNADLDKVKYYIESVLHGPTTSESSTLLTFVSSIAFTVNRLFKVSGKLSLPIELIKSYLIIVDNVDDKLCWYRFLGVCLNPKLRETLITKKYNINNRTNYANRLLAEEHGHPYKTHMTKQAKAIIDNFNGMTEDEMKDSAKMHKINVNIYKYDKDKRIYDIDAQWFFDNNYPTFSAVLYSTEDFFHVMYVSKAEILTKILICPKCKSHIVRNDNGHGVKRMQAHVDKCDGTFKKNYIAERVSLPYCPTFLIIQCMNIVWLMVFNGNLYNIT</sequence>
<gene>
    <name evidence="2" type="ORF">M9Y10_042648</name>
</gene>
<keyword evidence="1" id="KW-1133">Transmembrane helix</keyword>